<proteinExistence type="predicted"/>
<name>A0AAD5SAQ1_9FUNG</name>
<reference evidence="1" key="1">
    <citation type="submission" date="2020-05" db="EMBL/GenBank/DDBJ databases">
        <title>Phylogenomic resolution of chytrid fungi.</title>
        <authorList>
            <person name="Stajich J.E."/>
            <person name="Amses K."/>
            <person name="Simmons R."/>
            <person name="Seto K."/>
            <person name="Myers J."/>
            <person name="Bonds A."/>
            <person name="Quandt C.A."/>
            <person name="Barry K."/>
            <person name="Liu P."/>
            <person name="Grigoriev I."/>
            <person name="Longcore J.E."/>
            <person name="James T.Y."/>
        </authorList>
    </citation>
    <scope>NUCLEOTIDE SEQUENCE</scope>
    <source>
        <strain evidence="1">JEL0318</strain>
    </source>
</reference>
<accession>A0AAD5SAQ1</accession>
<organism evidence="1 2">
    <name type="scientific">Rhizophlyctis rosea</name>
    <dbReference type="NCBI Taxonomy" id="64517"/>
    <lineage>
        <taxon>Eukaryota</taxon>
        <taxon>Fungi</taxon>
        <taxon>Fungi incertae sedis</taxon>
        <taxon>Chytridiomycota</taxon>
        <taxon>Chytridiomycota incertae sedis</taxon>
        <taxon>Chytridiomycetes</taxon>
        <taxon>Rhizophlyctidales</taxon>
        <taxon>Rhizophlyctidaceae</taxon>
        <taxon>Rhizophlyctis</taxon>
    </lineage>
</organism>
<evidence type="ECO:0000313" key="1">
    <source>
        <dbReference type="EMBL" id="KAJ3049715.1"/>
    </source>
</evidence>
<comment type="caution">
    <text evidence="1">The sequence shown here is derived from an EMBL/GenBank/DDBJ whole genome shotgun (WGS) entry which is preliminary data.</text>
</comment>
<keyword evidence="2" id="KW-1185">Reference proteome</keyword>
<protein>
    <submittedName>
        <fullName evidence="1">Uncharacterized protein</fullName>
    </submittedName>
</protein>
<evidence type="ECO:0000313" key="2">
    <source>
        <dbReference type="Proteomes" id="UP001212841"/>
    </source>
</evidence>
<sequence>MRPVLAQMPVQDYMPVPHIVTGTWGDVTLTRGEATSGLQMCVDYADQVAPGDHEIFDEVLTEQIQYDPVNQVLDVTAEYFQMISIG</sequence>
<dbReference type="Proteomes" id="UP001212841">
    <property type="component" value="Unassembled WGS sequence"/>
</dbReference>
<dbReference type="AlphaFoldDB" id="A0AAD5SAQ1"/>
<dbReference type="EMBL" id="JADGJD010000605">
    <property type="protein sequence ID" value="KAJ3049715.1"/>
    <property type="molecule type" value="Genomic_DNA"/>
</dbReference>
<gene>
    <name evidence="1" type="ORF">HK097_009320</name>
</gene>